<evidence type="ECO:0000256" key="3">
    <source>
        <dbReference type="ARBA" id="ARBA00022723"/>
    </source>
</evidence>
<sequence>MTSFVLDASALLALLLAEPGADRVKAGLDGSVMTIVNLAEVVSHYAKLGAARPDIEALLRPLPIRWAAVDAALSYEAGMLRPLTVAGGLSLGDRYCLALAKREGRPALTAERRWSTIAEAAGVVVEMIR</sequence>
<evidence type="ECO:0000259" key="6">
    <source>
        <dbReference type="Pfam" id="PF01850"/>
    </source>
</evidence>
<dbReference type="GO" id="GO:0004519">
    <property type="term" value="F:endonuclease activity"/>
    <property type="evidence" value="ECO:0007669"/>
    <property type="project" value="UniProtKB-KW"/>
</dbReference>
<dbReference type="SUPFAM" id="SSF88723">
    <property type="entry name" value="PIN domain-like"/>
    <property type="match status" value="1"/>
</dbReference>
<evidence type="ECO:0000256" key="1">
    <source>
        <dbReference type="ARBA" id="ARBA00022649"/>
    </source>
</evidence>
<keyword evidence="5" id="KW-0800">Toxin</keyword>
<accession>A0ABQ4SRV6</accession>
<organism evidence="7 8">
    <name type="scientific">Methylobacterium jeotgali</name>
    <dbReference type="NCBI Taxonomy" id="381630"/>
    <lineage>
        <taxon>Bacteria</taxon>
        <taxon>Pseudomonadati</taxon>
        <taxon>Pseudomonadota</taxon>
        <taxon>Alphaproteobacteria</taxon>
        <taxon>Hyphomicrobiales</taxon>
        <taxon>Methylobacteriaceae</taxon>
        <taxon>Methylobacterium</taxon>
    </lineage>
</organism>
<dbReference type="HAMAP" id="MF_00265">
    <property type="entry name" value="VapC_Nob1"/>
    <property type="match status" value="1"/>
</dbReference>
<evidence type="ECO:0000313" key="8">
    <source>
        <dbReference type="Proteomes" id="UP001055102"/>
    </source>
</evidence>
<comment type="function">
    <text evidence="5">Toxic component of a toxin-antitoxin (TA) system. An RNase.</text>
</comment>
<reference evidence="7" key="1">
    <citation type="journal article" date="2021" name="Front. Microbiol.">
        <title>Comprehensive Comparative Genomics and Phenotyping of Methylobacterium Species.</title>
        <authorList>
            <person name="Alessa O."/>
            <person name="Ogura Y."/>
            <person name="Fujitani Y."/>
            <person name="Takami H."/>
            <person name="Hayashi T."/>
            <person name="Sahin N."/>
            <person name="Tani A."/>
        </authorList>
    </citation>
    <scope>NUCLEOTIDE SEQUENCE</scope>
    <source>
        <strain evidence="7">LMG 23639</strain>
    </source>
</reference>
<comment type="caution">
    <text evidence="7">The sequence shown here is derived from an EMBL/GenBank/DDBJ whole genome shotgun (WGS) entry which is preliminary data.</text>
</comment>
<evidence type="ECO:0000256" key="5">
    <source>
        <dbReference type="HAMAP-Rule" id="MF_00265"/>
    </source>
</evidence>
<feature type="domain" description="PIN" evidence="6">
    <location>
        <begin position="5"/>
        <end position="119"/>
    </location>
</feature>
<keyword evidence="4 5" id="KW-0378">Hydrolase</keyword>
<proteinExistence type="inferred from homology"/>
<name>A0ABQ4SRV6_9HYPH</name>
<dbReference type="RefSeq" id="WP_043388473.1">
    <property type="nucleotide sequence ID" value="NZ_BPQR01000009.1"/>
</dbReference>
<dbReference type="EC" id="3.1.-.-" evidence="5"/>
<dbReference type="InterPro" id="IPR002716">
    <property type="entry name" value="PIN_dom"/>
</dbReference>
<keyword evidence="5" id="KW-0460">Magnesium</keyword>
<dbReference type="Proteomes" id="UP001055102">
    <property type="component" value="Unassembled WGS sequence"/>
</dbReference>
<evidence type="ECO:0000256" key="2">
    <source>
        <dbReference type="ARBA" id="ARBA00022722"/>
    </source>
</evidence>
<keyword evidence="8" id="KW-1185">Reference proteome</keyword>
<dbReference type="EMBL" id="BPQR01000009">
    <property type="protein sequence ID" value="GJE05203.1"/>
    <property type="molecule type" value="Genomic_DNA"/>
</dbReference>
<keyword evidence="1 5" id="KW-1277">Toxin-antitoxin system</keyword>
<protein>
    <recommendedName>
        <fullName evidence="5">Ribonuclease VapC</fullName>
        <shortName evidence="5">RNase VapC</shortName>
        <ecNumber evidence="5">3.1.-.-</ecNumber>
    </recommendedName>
    <alternativeName>
        <fullName evidence="5">Toxin VapC</fullName>
    </alternativeName>
</protein>
<reference evidence="7" key="2">
    <citation type="submission" date="2021-08" db="EMBL/GenBank/DDBJ databases">
        <authorList>
            <person name="Tani A."/>
            <person name="Ola A."/>
            <person name="Ogura Y."/>
            <person name="Katsura K."/>
            <person name="Hayashi T."/>
        </authorList>
    </citation>
    <scope>NUCLEOTIDE SEQUENCE</scope>
    <source>
        <strain evidence="7">LMG 23639</strain>
    </source>
</reference>
<keyword evidence="2 5" id="KW-0540">Nuclease</keyword>
<feature type="binding site" evidence="5">
    <location>
        <position position="93"/>
    </location>
    <ligand>
        <name>Mg(2+)</name>
        <dbReference type="ChEBI" id="CHEBI:18420"/>
    </ligand>
</feature>
<evidence type="ECO:0000313" key="7">
    <source>
        <dbReference type="EMBL" id="GJE05203.1"/>
    </source>
</evidence>
<gene>
    <name evidence="7" type="primary">vapC_2</name>
    <name evidence="5" type="synonym">vapC</name>
    <name evidence="7" type="ORF">AOPFMNJM_0501</name>
</gene>
<comment type="similarity">
    <text evidence="5">Belongs to the PINc/VapC protein family.</text>
</comment>
<dbReference type="InterPro" id="IPR022907">
    <property type="entry name" value="VapC_family"/>
</dbReference>
<evidence type="ECO:0000256" key="4">
    <source>
        <dbReference type="ARBA" id="ARBA00022801"/>
    </source>
</evidence>
<dbReference type="InterPro" id="IPR029060">
    <property type="entry name" value="PIN-like_dom_sf"/>
</dbReference>
<feature type="binding site" evidence="5">
    <location>
        <position position="7"/>
    </location>
    <ligand>
        <name>Mg(2+)</name>
        <dbReference type="ChEBI" id="CHEBI:18420"/>
    </ligand>
</feature>
<keyword evidence="3 5" id="KW-0479">Metal-binding</keyword>
<comment type="cofactor">
    <cofactor evidence="5">
        <name>Mg(2+)</name>
        <dbReference type="ChEBI" id="CHEBI:18420"/>
    </cofactor>
</comment>
<dbReference type="Gene3D" id="3.40.50.1010">
    <property type="entry name" value="5'-nuclease"/>
    <property type="match status" value="1"/>
</dbReference>
<keyword evidence="7" id="KW-0255">Endonuclease</keyword>
<dbReference type="Pfam" id="PF01850">
    <property type="entry name" value="PIN"/>
    <property type="match status" value="1"/>
</dbReference>